<reference evidence="7 8" key="1">
    <citation type="submission" date="2024-05" db="EMBL/GenBank/DDBJ databases">
        <authorList>
            <person name="Zhao H."/>
            <person name="Xu Y."/>
            <person name="Lin S."/>
            <person name="Spain J.C."/>
            <person name="Zhou N.-Y."/>
        </authorList>
    </citation>
    <scope>NUCLEOTIDE SEQUENCE [LARGE SCALE GENOMIC DNA]</scope>
    <source>
        <strain evidence="7 8">NEAU-NG30</strain>
    </source>
</reference>
<dbReference type="InterPro" id="IPR050367">
    <property type="entry name" value="APC_superfamily"/>
</dbReference>
<feature type="transmembrane region" description="Helical" evidence="6">
    <location>
        <begin position="341"/>
        <end position="362"/>
    </location>
</feature>
<accession>A0ABV0LR31</accession>
<feature type="transmembrane region" description="Helical" evidence="6">
    <location>
        <begin position="316"/>
        <end position="335"/>
    </location>
</feature>
<feature type="transmembrane region" description="Helical" evidence="6">
    <location>
        <begin position="45"/>
        <end position="65"/>
    </location>
</feature>
<dbReference type="PIRSF" id="PIRSF006060">
    <property type="entry name" value="AA_transporter"/>
    <property type="match status" value="1"/>
</dbReference>
<name>A0ABV0LR31_9PSEU</name>
<feature type="transmembrane region" description="Helical" evidence="6">
    <location>
        <begin position="183"/>
        <end position="201"/>
    </location>
</feature>
<feature type="transmembrane region" description="Helical" evidence="6">
    <location>
        <begin position="86"/>
        <end position="110"/>
    </location>
</feature>
<evidence type="ECO:0000313" key="7">
    <source>
        <dbReference type="EMBL" id="MEQ0564621.1"/>
    </source>
</evidence>
<dbReference type="InterPro" id="IPR002293">
    <property type="entry name" value="AA/rel_permease1"/>
</dbReference>
<comment type="subcellular location">
    <subcellularLocation>
        <location evidence="1">Cell membrane</location>
        <topology evidence="1">Multi-pass membrane protein</topology>
    </subcellularLocation>
</comment>
<dbReference type="EMBL" id="JBDZYD010000016">
    <property type="protein sequence ID" value="MEQ0564621.1"/>
    <property type="molecule type" value="Genomic_DNA"/>
</dbReference>
<protein>
    <submittedName>
        <fullName evidence="7">APC family permease</fullName>
    </submittedName>
</protein>
<dbReference type="PANTHER" id="PTHR42770:SF7">
    <property type="entry name" value="MEMBRANE PROTEIN"/>
    <property type="match status" value="1"/>
</dbReference>
<evidence type="ECO:0000256" key="1">
    <source>
        <dbReference type="ARBA" id="ARBA00004651"/>
    </source>
</evidence>
<keyword evidence="4 6" id="KW-1133">Transmembrane helix</keyword>
<dbReference type="Proteomes" id="UP001440984">
    <property type="component" value="Unassembled WGS sequence"/>
</dbReference>
<feature type="transmembrane region" description="Helical" evidence="6">
    <location>
        <begin position="374"/>
        <end position="392"/>
    </location>
</feature>
<dbReference type="PANTHER" id="PTHR42770">
    <property type="entry name" value="AMINO ACID TRANSPORTER-RELATED"/>
    <property type="match status" value="1"/>
</dbReference>
<keyword evidence="5 6" id="KW-0472">Membrane</keyword>
<feature type="transmembrane region" description="Helical" evidence="6">
    <location>
        <begin position="150"/>
        <end position="171"/>
    </location>
</feature>
<dbReference type="RefSeq" id="WP_348955690.1">
    <property type="nucleotide sequence ID" value="NZ_JBDZYD010000016.1"/>
</dbReference>
<dbReference type="Pfam" id="PF13520">
    <property type="entry name" value="AA_permease_2"/>
    <property type="match status" value="1"/>
</dbReference>
<evidence type="ECO:0000313" key="8">
    <source>
        <dbReference type="Proteomes" id="UP001440984"/>
    </source>
</evidence>
<gene>
    <name evidence="7" type="ORF">ABJI51_36570</name>
</gene>
<evidence type="ECO:0000256" key="2">
    <source>
        <dbReference type="ARBA" id="ARBA00022475"/>
    </source>
</evidence>
<feature type="transmembrane region" description="Helical" evidence="6">
    <location>
        <begin position="263"/>
        <end position="296"/>
    </location>
</feature>
<proteinExistence type="predicted"/>
<feature type="transmembrane region" description="Helical" evidence="6">
    <location>
        <begin position="222"/>
        <end position="243"/>
    </location>
</feature>
<evidence type="ECO:0000256" key="4">
    <source>
        <dbReference type="ARBA" id="ARBA00022989"/>
    </source>
</evidence>
<evidence type="ECO:0000256" key="3">
    <source>
        <dbReference type="ARBA" id="ARBA00022692"/>
    </source>
</evidence>
<sequence length="432" mass="44780">MGSAVDERRKIGMREATAIGVGGVVGAGIFVLSGTASALAGPAVIVAFVLAFVSSLSLAMCFAELSSMHGDSGGQYAYAKAHLPRWVATVVGWANVGAWTSGAAFVGTGFGEHLHLLVPAIPATAGAVVLTAVIMVVNLFGLKVSGRVQFLIMLVEVLFLGVFIVIGGSNVQAAHFTPFVTHGWYGILAAAVVGFIALLGWDAVVVAAEEIDRPQRTIPRSIFASLAIVFVLYLGLLVVINGVLPAERLRGTATPVADAAAVLLGPAGITAVNVIIVVALTATVNAFVIVISRAAFVLARDDRMPRVVARHNARGVPWVAILLAGCSQICLTVFADLEFAVAATGFLYMITSVGAIVALFAARRRGSSAAFRTPLYPLTPAIALVLCSLFVIGTGVTGVVAGTAWLVVGLLCTELLRRRYRRTGSPAVPPLD</sequence>
<organism evidence="7 8">
    <name type="scientific">Amycolatopsis melonis</name>
    <dbReference type="NCBI Taxonomy" id="3156488"/>
    <lineage>
        <taxon>Bacteria</taxon>
        <taxon>Bacillati</taxon>
        <taxon>Actinomycetota</taxon>
        <taxon>Actinomycetes</taxon>
        <taxon>Pseudonocardiales</taxon>
        <taxon>Pseudonocardiaceae</taxon>
        <taxon>Amycolatopsis</taxon>
    </lineage>
</organism>
<feature type="transmembrane region" description="Helical" evidence="6">
    <location>
        <begin position="398"/>
        <end position="416"/>
    </location>
</feature>
<evidence type="ECO:0000256" key="5">
    <source>
        <dbReference type="ARBA" id="ARBA00023136"/>
    </source>
</evidence>
<feature type="transmembrane region" description="Helical" evidence="6">
    <location>
        <begin position="18"/>
        <end position="39"/>
    </location>
</feature>
<feature type="transmembrane region" description="Helical" evidence="6">
    <location>
        <begin position="116"/>
        <end position="138"/>
    </location>
</feature>
<keyword evidence="3 6" id="KW-0812">Transmembrane</keyword>
<dbReference type="Gene3D" id="1.20.1740.10">
    <property type="entry name" value="Amino acid/polyamine transporter I"/>
    <property type="match status" value="1"/>
</dbReference>
<keyword evidence="8" id="KW-1185">Reference proteome</keyword>
<keyword evidence="2" id="KW-1003">Cell membrane</keyword>
<evidence type="ECO:0000256" key="6">
    <source>
        <dbReference type="SAM" id="Phobius"/>
    </source>
</evidence>
<comment type="caution">
    <text evidence="7">The sequence shown here is derived from an EMBL/GenBank/DDBJ whole genome shotgun (WGS) entry which is preliminary data.</text>
</comment>